<dbReference type="InterPro" id="IPR036265">
    <property type="entry name" value="HIT-like_sf"/>
</dbReference>
<evidence type="ECO:0000256" key="1">
    <source>
        <dbReference type="PROSITE-ProRule" id="PRU00464"/>
    </source>
</evidence>
<dbReference type="InterPro" id="IPR001310">
    <property type="entry name" value="Histidine_triad_HIT"/>
</dbReference>
<proteinExistence type="predicted"/>
<feature type="domain" description="HIT" evidence="2">
    <location>
        <begin position="9"/>
        <end position="118"/>
    </location>
</feature>
<feature type="short sequence motif" description="Histidine triad motif" evidence="1">
    <location>
        <begin position="102"/>
        <end position="106"/>
    </location>
</feature>
<dbReference type="Pfam" id="PF01230">
    <property type="entry name" value="HIT"/>
    <property type="match status" value="1"/>
</dbReference>
<gene>
    <name evidence="3" type="primary">hinT</name>
    <name evidence="3" type="ORF">AMPC_26700</name>
</gene>
<sequence>MLRRMSDCLFCKIAAKQLPAKLVHEDPDTVAFEDINPQAPTHVVVVPRKHVATLNDLAPEDEAVVGKLHRVAAKIAKERGLAERGWRAVMNCNRDAGQTVFHLHLHLLGGRAFGWPPG</sequence>
<evidence type="ECO:0000259" key="2">
    <source>
        <dbReference type="PROSITE" id="PS51084"/>
    </source>
</evidence>
<accession>A0ABM7XCG1</accession>
<dbReference type="PROSITE" id="PS51084">
    <property type="entry name" value="HIT_2"/>
    <property type="match status" value="1"/>
</dbReference>
<dbReference type="Proteomes" id="UP001162734">
    <property type="component" value="Chromosome"/>
</dbReference>
<name>A0ABM7XCG1_9BACT</name>
<evidence type="ECO:0000313" key="4">
    <source>
        <dbReference type="Proteomes" id="UP001162734"/>
    </source>
</evidence>
<dbReference type="PRINTS" id="PR00332">
    <property type="entry name" value="HISTRIAD"/>
</dbReference>
<reference evidence="4" key="1">
    <citation type="journal article" date="2022" name="Int. J. Syst. Evol. Microbiol.">
        <title>Anaeromyxobacter oryzae sp. nov., Anaeromyxobacter diazotrophicus sp. nov. and Anaeromyxobacter paludicola sp. nov., isolated from paddy soils.</title>
        <authorList>
            <person name="Itoh H."/>
            <person name="Xu Z."/>
            <person name="Mise K."/>
            <person name="Masuda Y."/>
            <person name="Ushijima N."/>
            <person name="Hayakawa C."/>
            <person name="Shiratori Y."/>
            <person name="Senoo K."/>
        </authorList>
    </citation>
    <scope>NUCLEOTIDE SEQUENCE [LARGE SCALE GENOMIC DNA]</scope>
    <source>
        <strain evidence="4">Red630</strain>
    </source>
</reference>
<dbReference type="PANTHER" id="PTHR23089">
    <property type="entry name" value="HISTIDINE TRIAD HIT PROTEIN"/>
    <property type="match status" value="1"/>
</dbReference>
<protein>
    <submittedName>
        <fullName evidence="3">Histidine triad nucleotide-binding protein</fullName>
    </submittedName>
</protein>
<dbReference type="SUPFAM" id="SSF54197">
    <property type="entry name" value="HIT-like"/>
    <property type="match status" value="1"/>
</dbReference>
<organism evidence="3 4">
    <name type="scientific">Anaeromyxobacter paludicola</name>
    <dbReference type="NCBI Taxonomy" id="2918171"/>
    <lineage>
        <taxon>Bacteria</taxon>
        <taxon>Pseudomonadati</taxon>
        <taxon>Myxococcota</taxon>
        <taxon>Myxococcia</taxon>
        <taxon>Myxococcales</taxon>
        <taxon>Cystobacterineae</taxon>
        <taxon>Anaeromyxobacteraceae</taxon>
        <taxon>Anaeromyxobacter</taxon>
    </lineage>
</organism>
<dbReference type="CDD" id="cd01276">
    <property type="entry name" value="PKCI_related"/>
    <property type="match status" value="1"/>
</dbReference>
<dbReference type="InterPro" id="IPR019808">
    <property type="entry name" value="Histidine_triad_CS"/>
</dbReference>
<dbReference type="Gene3D" id="3.30.428.10">
    <property type="entry name" value="HIT-like"/>
    <property type="match status" value="1"/>
</dbReference>
<dbReference type="InterPro" id="IPR011146">
    <property type="entry name" value="HIT-like"/>
</dbReference>
<dbReference type="PROSITE" id="PS00892">
    <property type="entry name" value="HIT_1"/>
    <property type="match status" value="1"/>
</dbReference>
<dbReference type="EMBL" id="AP025592">
    <property type="protein sequence ID" value="BDG09557.1"/>
    <property type="molecule type" value="Genomic_DNA"/>
</dbReference>
<evidence type="ECO:0000313" key="3">
    <source>
        <dbReference type="EMBL" id="BDG09557.1"/>
    </source>
</evidence>
<keyword evidence="4" id="KW-1185">Reference proteome</keyword>